<dbReference type="InterPro" id="IPR011009">
    <property type="entry name" value="Kinase-like_dom_sf"/>
</dbReference>
<dbReference type="GeneID" id="63681823"/>
<evidence type="ECO:0000313" key="2">
    <source>
        <dbReference type="Proteomes" id="UP000031575"/>
    </source>
</evidence>
<sequence>MEDFEYRFPRRVKFRLGLSTITGLAEPLDRAYPWVFKATLVEGAWHRVVRLWLPSLPTLLQRCVRILWPRYALPSCVVLKKLRGPFVDDGEIVSKTEEFDNEKAMYRRLQSVQGSAVPVFYGEAQCEGRRTLVLSLLAGQTLRNQTQPRLTIEEFTARIEAPIRALQHHGLIYSDNKLSNIMLVDGRIMLVDLEWVEALEPEELDAYCSKVTIPSFIRRYREYLPSADDGAVA</sequence>
<accession>A0A0C2EK01</accession>
<dbReference type="EMBL" id="AWTV01000011">
    <property type="protein sequence ID" value="KIH86399.1"/>
    <property type="molecule type" value="Genomic_DNA"/>
</dbReference>
<dbReference type="PANTHER" id="PTHR37171:SF1">
    <property type="entry name" value="SERINE_THREONINE-PROTEIN KINASE YRZF-RELATED"/>
    <property type="match status" value="1"/>
</dbReference>
<dbReference type="VEuPathDB" id="FungiDB:SPBR_08664"/>
<dbReference type="AlphaFoldDB" id="A0A0C2EK01"/>
<name>A0A0C2EK01_9PEZI</name>
<dbReference type="Proteomes" id="UP000031575">
    <property type="component" value="Unassembled WGS sequence"/>
</dbReference>
<dbReference type="Gene3D" id="1.10.510.10">
    <property type="entry name" value="Transferase(Phosphotransferase) domain 1"/>
    <property type="match status" value="1"/>
</dbReference>
<dbReference type="OrthoDB" id="2942798at2759"/>
<protein>
    <recommendedName>
        <fullName evidence="3">Protein kinase domain-containing protein</fullName>
    </recommendedName>
</protein>
<dbReference type="HOGENOM" id="CLU_069414_3_0_1"/>
<gene>
    <name evidence="1" type="ORF">SPBR_08664</name>
</gene>
<dbReference type="PANTHER" id="PTHR37171">
    <property type="entry name" value="SERINE/THREONINE-PROTEIN KINASE YRZF-RELATED"/>
    <property type="match status" value="1"/>
</dbReference>
<reference evidence="1 2" key="1">
    <citation type="journal article" date="2014" name="BMC Genomics">
        <title>Comparative genomics of the major fungal agents of human and animal Sporotrichosis: Sporothrix schenckii and Sporothrix brasiliensis.</title>
        <authorList>
            <person name="Teixeira M.M."/>
            <person name="de Almeida L.G."/>
            <person name="Kubitschek-Barreira P."/>
            <person name="Alves F.L."/>
            <person name="Kioshima E.S."/>
            <person name="Abadio A.K."/>
            <person name="Fernandes L."/>
            <person name="Derengowski L.S."/>
            <person name="Ferreira K.S."/>
            <person name="Souza R.C."/>
            <person name="Ruiz J.C."/>
            <person name="de Andrade N.C."/>
            <person name="Paes H.C."/>
            <person name="Nicola A.M."/>
            <person name="Albuquerque P."/>
            <person name="Gerber A.L."/>
            <person name="Martins V.P."/>
            <person name="Peconick L.D."/>
            <person name="Neto A.V."/>
            <person name="Chaucanez C.B."/>
            <person name="Silva P.A."/>
            <person name="Cunha O.L."/>
            <person name="de Oliveira F.F."/>
            <person name="dos Santos T.C."/>
            <person name="Barros A.L."/>
            <person name="Soares M.A."/>
            <person name="de Oliveira L.M."/>
            <person name="Marini M.M."/>
            <person name="Villalobos-Duno H."/>
            <person name="Cunha M.M."/>
            <person name="de Hoog S."/>
            <person name="da Silveira J.F."/>
            <person name="Henrissat B."/>
            <person name="Nino-Vega G.A."/>
            <person name="Cisalpino P.S."/>
            <person name="Mora-Montes H.M."/>
            <person name="Almeida S.R."/>
            <person name="Stajich J.E."/>
            <person name="Lopes-Bezerra L.M."/>
            <person name="Vasconcelos A.T."/>
            <person name="Felipe M.S."/>
        </authorList>
    </citation>
    <scope>NUCLEOTIDE SEQUENCE [LARGE SCALE GENOMIC DNA]</scope>
    <source>
        <strain evidence="1 2">5110</strain>
    </source>
</reference>
<comment type="caution">
    <text evidence="1">The sequence shown here is derived from an EMBL/GenBank/DDBJ whole genome shotgun (WGS) entry which is preliminary data.</text>
</comment>
<evidence type="ECO:0008006" key="3">
    <source>
        <dbReference type="Google" id="ProtNLM"/>
    </source>
</evidence>
<proteinExistence type="predicted"/>
<organism evidence="1 2">
    <name type="scientific">Sporothrix brasiliensis 5110</name>
    <dbReference type="NCBI Taxonomy" id="1398154"/>
    <lineage>
        <taxon>Eukaryota</taxon>
        <taxon>Fungi</taxon>
        <taxon>Dikarya</taxon>
        <taxon>Ascomycota</taxon>
        <taxon>Pezizomycotina</taxon>
        <taxon>Sordariomycetes</taxon>
        <taxon>Sordariomycetidae</taxon>
        <taxon>Ophiostomatales</taxon>
        <taxon>Ophiostomataceae</taxon>
        <taxon>Sporothrix</taxon>
    </lineage>
</organism>
<dbReference type="SUPFAM" id="SSF56112">
    <property type="entry name" value="Protein kinase-like (PK-like)"/>
    <property type="match status" value="1"/>
</dbReference>
<evidence type="ECO:0000313" key="1">
    <source>
        <dbReference type="EMBL" id="KIH86399.1"/>
    </source>
</evidence>
<keyword evidence="2" id="KW-1185">Reference proteome</keyword>
<dbReference type="InterPro" id="IPR052396">
    <property type="entry name" value="Meiotic_Drive_Suppr_Kinase"/>
</dbReference>
<dbReference type="RefSeq" id="XP_040614409.1">
    <property type="nucleotide sequence ID" value="XM_040766902.1"/>
</dbReference>